<evidence type="ECO:0000256" key="6">
    <source>
        <dbReference type="ARBA" id="ARBA00023180"/>
    </source>
</evidence>
<dbReference type="EMBL" id="CCAG010022576">
    <property type="status" value="NOT_ANNOTATED_CDS"/>
    <property type="molecule type" value="Genomic_DNA"/>
</dbReference>
<dbReference type="PROSITE" id="PS00941">
    <property type="entry name" value="CARBOXYLESTERASE_B_2"/>
    <property type="match status" value="1"/>
</dbReference>
<dbReference type="EMBL" id="CCAG010022578">
    <property type="status" value="NOT_ANNOTATED_CDS"/>
    <property type="molecule type" value="Genomic_DNA"/>
</dbReference>
<dbReference type="EMBL" id="CCAG010022574">
    <property type="status" value="NOT_ANNOTATED_CDS"/>
    <property type="molecule type" value="Genomic_DNA"/>
</dbReference>
<keyword evidence="6" id="KW-0325">Glycoprotein</keyword>
<dbReference type="Pfam" id="PF00232">
    <property type="entry name" value="Glyco_hydro_1"/>
    <property type="match status" value="1"/>
</dbReference>
<feature type="signal peptide" evidence="23">
    <location>
        <begin position="1"/>
        <end position="22"/>
    </location>
</feature>
<dbReference type="InterPro" id="IPR033132">
    <property type="entry name" value="GH_1_N_CS"/>
</dbReference>
<dbReference type="Proteomes" id="UP000092444">
    <property type="component" value="Unassembled WGS sequence"/>
</dbReference>
<keyword evidence="5 20" id="KW-0378">Hydrolase</keyword>
<dbReference type="SUPFAM" id="SSF51445">
    <property type="entry name" value="(Trans)glycosidases"/>
    <property type="match status" value="1"/>
</dbReference>
<dbReference type="PANTHER" id="PTHR10353:SF36">
    <property type="entry name" value="LP05116P"/>
    <property type="match status" value="1"/>
</dbReference>
<evidence type="ECO:0000256" key="8">
    <source>
        <dbReference type="ARBA" id="ARBA00033698"/>
    </source>
</evidence>
<keyword evidence="22" id="KW-0812">Transmembrane</keyword>
<dbReference type="EC" id="3.2.1.46" evidence="2"/>
<comment type="catalytic activity">
    <reaction evidence="8">
        <text>a beta-D-galactosyl-(1&lt;-&gt;1')-N-acylsphing-4-enine + H2O = an N-acylsphing-4-enine + D-galactose</text>
        <dbReference type="Rhea" id="RHEA:14297"/>
        <dbReference type="ChEBI" id="CHEBI:4139"/>
        <dbReference type="ChEBI" id="CHEBI:15377"/>
        <dbReference type="ChEBI" id="CHEBI:18390"/>
        <dbReference type="ChEBI" id="CHEBI:52639"/>
        <dbReference type="EC" id="3.2.1.46"/>
    </reaction>
    <physiologicalReaction direction="left-to-right" evidence="8">
        <dbReference type="Rhea" id="RHEA:14298"/>
    </physiologicalReaction>
</comment>
<dbReference type="InterPro" id="IPR017853">
    <property type="entry name" value="GH"/>
</dbReference>
<feature type="region of interest" description="Disordered" evidence="21">
    <location>
        <begin position="548"/>
        <end position="774"/>
    </location>
</feature>
<comment type="catalytic activity">
    <reaction evidence="12">
        <text>beta-D-glucosyl-(1&lt;-&gt;1)-N-octadecanoylsphing-4-enine + H2O = N-octadecanoylsphing-4-enine + D-glucose</text>
        <dbReference type="Rhea" id="RHEA:59284"/>
        <dbReference type="ChEBI" id="CHEBI:4167"/>
        <dbReference type="ChEBI" id="CHEBI:15377"/>
        <dbReference type="ChEBI" id="CHEBI:72961"/>
        <dbReference type="ChEBI" id="CHEBI:84719"/>
    </reaction>
    <physiologicalReaction direction="left-to-right" evidence="12">
        <dbReference type="Rhea" id="RHEA:59285"/>
    </physiologicalReaction>
</comment>
<keyword evidence="7 20" id="KW-0326">Glycosidase</keyword>
<evidence type="ECO:0000256" key="10">
    <source>
        <dbReference type="ARBA" id="ARBA00050809"/>
    </source>
</evidence>
<evidence type="ECO:0000256" key="19">
    <source>
        <dbReference type="PROSITE-ProRule" id="PRU10055"/>
    </source>
</evidence>
<comment type="catalytic activity">
    <reaction evidence="13">
        <text>beta-D-glucosyl-(1&lt;-&gt;1)-sphing-4-enine + H2O = sphing-4-enine + D-glucose</text>
        <dbReference type="Rhea" id="RHEA:59288"/>
        <dbReference type="ChEBI" id="CHEBI:4167"/>
        <dbReference type="ChEBI" id="CHEBI:15377"/>
        <dbReference type="ChEBI" id="CHEBI:57756"/>
        <dbReference type="ChEBI" id="CHEBI:83992"/>
    </reaction>
    <physiologicalReaction direction="left-to-right" evidence="13">
        <dbReference type="Rhea" id="RHEA:59289"/>
    </physiologicalReaction>
</comment>
<evidence type="ECO:0000256" key="5">
    <source>
        <dbReference type="ARBA" id="ARBA00022801"/>
    </source>
</evidence>
<dbReference type="Pfam" id="PF00135">
    <property type="entry name" value="COesterase"/>
    <property type="match status" value="1"/>
</dbReference>
<dbReference type="PRINTS" id="PR00131">
    <property type="entry name" value="GLHYDRLASE1"/>
</dbReference>
<evidence type="ECO:0000256" key="13">
    <source>
        <dbReference type="ARBA" id="ARBA00052085"/>
    </source>
</evidence>
<evidence type="ECO:0000256" key="21">
    <source>
        <dbReference type="SAM" id="MobiDB-lite"/>
    </source>
</evidence>
<dbReference type="PROSITE" id="PS00653">
    <property type="entry name" value="GLYCOSYL_HYDROL_F1_2"/>
    <property type="match status" value="1"/>
</dbReference>
<dbReference type="InterPro" id="IPR018120">
    <property type="entry name" value="Glyco_hydro_1_AS"/>
</dbReference>
<evidence type="ECO:0000256" key="15">
    <source>
        <dbReference type="ARBA" id="ARBA00068094"/>
    </source>
</evidence>
<comment type="catalytic activity">
    <reaction evidence="9">
        <text>beta-D-galactosyl-(1&lt;-&gt;1)-sphing-4-enine + H2O = sphing-4-enine + D-galactose</text>
        <dbReference type="Rhea" id="RHEA:43908"/>
        <dbReference type="ChEBI" id="CHEBI:4139"/>
        <dbReference type="ChEBI" id="CHEBI:15377"/>
        <dbReference type="ChEBI" id="CHEBI:57756"/>
        <dbReference type="ChEBI" id="CHEBI:57934"/>
    </reaction>
    <physiologicalReaction direction="left-to-right" evidence="9">
        <dbReference type="Rhea" id="RHEA:43909"/>
    </physiologicalReaction>
</comment>
<dbReference type="EnsemblMetazoa" id="GMOY009284-RA">
    <property type="protein sequence ID" value="GMOY009284-PA"/>
    <property type="gene ID" value="GMOY009284"/>
</dbReference>
<dbReference type="InterPro" id="IPR019819">
    <property type="entry name" value="Carboxylesterase_B_CS"/>
</dbReference>
<proteinExistence type="inferred from homology"/>
<keyword evidence="22" id="KW-0472">Membrane</keyword>
<dbReference type="EC" id="3.2.1.21" evidence="3"/>
<evidence type="ECO:0000256" key="4">
    <source>
        <dbReference type="ARBA" id="ARBA00022729"/>
    </source>
</evidence>
<feature type="compositionally biased region" description="Basic and acidic residues" evidence="21">
    <location>
        <begin position="631"/>
        <end position="659"/>
    </location>
</feature>
<dbReference type="InterPro" id="IPR029058">
    <property type="entry name" value="AB_hydrolase_fold"/>
</dbReference>
<dbReference type="GO" id="GO:0004336">
    <property type="term" value="F:galactosylceramidase activity"/>
    <property type="evidence" value="ECO:0007669"/>
    <property type="project" value="UniProtKB-EC"/>
</dbReference>
<keyword evidence="4 23" id="KW-0732">Signal</keyword>
<evidence type="ECO:0000313" key="25">
    <source>
        <dbReference type="EnsemblMetazoa" id="GMOY009284-PA"/>
    </source>
</evidence>
<keyword evidence="26" id="KW-1185">Reference proteome</keyword>
<evidence type="ECO:0000256" key="22">
    <source>
        <dbReference type="SAM" id="Phobius"/>
    </source>
</evidence>
<evidence type="ECO:0000256" key="16">
    <source>
        <dbReference type="ARBA" id="ARBA00079026"/>
    </source>
</evidence>
<dbReference type="STRING" id="37546.A0A1B0G7J2"/>
<feature type="compositionally biased region" description="Basic and acidic residues" evidence="21">
    <location>
        <begin position="689"/>
        <end position="733"/>
    </location>
</feature>
<dbReference type="VEuPathDB" id="VectorBase:GMOY009284"/>
<evidence type="ECO:0000256" key="20">
    <source>
        <dbReference type="RuleBase" id="RU004468"/>
    </source>
</evidence>
<reference evidence="25" key="1">
    <citation type="submission" date="2020-05" db="UniProtKB">
        <authorList>
            <consortium name="EnsemblMetazoa"/>
        </authorList>
    </citation>
    <scope>IDENTIFICATION</scope>
    <source>
        <strain evidence="25">Yale</strain>
    </source>
</reference>
<protein>
    <recommendedName>
        <fullName evidence="15">Cytosolic beta-glucosidase</fullName>
        <ecNumber evidence="3">3.2.1.21</ecNumber>
        <ecNumber evidence="2">3.2.1.46</ecNumber>
    </recommendedName>
    <alternativeName>
        <fullName evidence="16">Cytosolic galactosylceramidase</fullName>
    </alternativeName>
    <alternativeName>
        <fullName evidence="18">Cytosolic glucosylceramidase</fullName>
    </alternativeName>
    <alternativeName>
        <fullName evidence="17">Cytosolic glycosylceramidase</fullName>
    </alternativeName>
</protein>
<dbReference type="EMBL" id="CCAG010022577">
    <property type="status" value="NOT_ANNOTATED_CDS"/>
    <property type="molecule type" value="Genomic_DNA"/>
</dbReference>
<feature type="active site" description="Nucleophile" evidence="19">
    <location>
        <position position="406"/>
    </location>
</feature>
<dbReference type="PROSITE" id="PS00572">
    <property type="entry name" value="GLYCOSYL_HYDROL_F1_1"/>
    <property type="match status" value="1"/>
</dbReference>
<dbReference type="InterPro" id="IPR001360">
    <property type="entry name" value="Glyco_hydro_1"/>
</dbReference>
<accession>A0A1B0G7J2</accession>
<evidence type="ECO:0000256" key="3">
    <source>
        <dbReference type="ARBA" id="ARBA00012744"/>
    </source>
</evidence>
<dbReference type="PANTHER" id="PTHR10353">
    <property type="entry name" value="GLYCOSYL HYDROLASE"/>
    <property type="match status" value="1"/>
</dbReference>
<feature type="compositionally biased region" description="Basic and acidic residues" evidence="21">
    <location>
        <begin position="566"/>
        <end position="597"/>
    </location>
</feature>
<organism evidence="25 26">
    <name type="scientific">Glossina morsitans morsitans</name>
    <name type="common">Savannah tsetse fly</name>
    <dbReference type="NCBI Taxonomy" id="37546"/>
    <lineage>
        <taxon>Eukaryota</taxon>
        <taxon>Metazoa</taxon>
        <taxon>Ecdysozoa</taxon>
        <taxon>Arthropoda</taxon>
        <taxon>Hexapoda</taxon>
        <taxon>Insecta</taxon>
        <taxon>Pterygota</taxon>
        <taxon>Neoptera</taxon>
        <taxon>Endopterygota</taxon>
        <taxon>Diptera</taxon>
        <taxon>Brachycera</taxon>
        <taxon>Muscomorpha</taxon>
        <taxon>Hippoboscoidea</taxon>
        <taxon>Glossinidae</taxon>
        <taxon>Glossina</taxon>
    </lineage>
</organism>
<evidence type="ECO:0000256" key="18">
    <source>
        <dbReference type="ARBA" id="ARBA00083229"/>
    </source>
</evidence>
<dbReference type="EMBL" id="CCAG010022575">
    <property type="status" value="NOT_ANNOTATED_CDS"/>
    <property type="molecule type" value="Genomic_DNA"/>
</dbReference>
<evidence type="ECO:0000256" key="2">
    <source>
        <dbReference type="ARBA" id="ARBA00012657"/>
    </source>
</evidence>
<feature type="chain" id="PRO_5008407982" description="Cytosolic beta-glucosidase" evidence="23">
    <location>
        <begin position="23"/>
        <end position="1395"/>
    </location>
</feature>
<evidence type="ECO:0000313" key="26">
    <source>
        <dbReference type="Proteomes" id="UP000092444"/>
    </source>
</evidence>
<comment type="catalytic activity">
    <reaction evidence="10">
        <text>beta-D-galactosyl-(1&lt;-&gt;1')-N-octadecanoylsphing-4-enine + H2O = N-octadecanoylsphing-4-enine + D-galactose</text>
        <dbReference type="Rhea" id="RHEA:59292"/>
        <dbReference type="ChEBI" id="CHEBI:4139"/>
        <dbReference type="ChEBI" id="CHEBI:15377"/>
        <dbReference type="ChEBI" id="CHEBI:72961"/>
        <dbReference type="ChEBI" id="CHEBI:84720"/>
    </reaction>
    <physiologicalReaction direction="left-to-right" evidence="10">
        <dbReference type="Rhea" id="RHEA:59293"/>
    </physiologicalReaction>
</comment>
<evidence type="ECO:0000256" key="9">
    <source>
        <dbReference type="ARBA" id="ARBA00048813"/>
    </source>
</evidence>
<sequence length="1395" mass="157827">MSSALRMICLFIIYLNITYVLATDKFQRNFPKDFIWGVGSSSYQIEGGWDANDKGESIWDFMTHNYPERIADRSNADISSDSYHHWRKDVQMLRQLNVNVYRFSISWPRIMPGGYMNKVSTDGIKYYSNLIDELLHYNITPMVTIYHWELPQRLQELGGWTNSEIIPLFKEYSRLLFEMYGDRVKVWTTINEPWHVCEQSYGIDYMAPAYDYPGIPSYLCGHNLLKAHAEVVHMYRQQYKPSQMGRIGITLDVSWPEPETQSPEDLQASERAMQFYVGWFGHPIFSHHGNYPAVMIERIRNLSKQQGFTRSRLPSFTKEEVQRIRGTSDFFGINHYTTNLVRPNDHNNTANFPMPSFNHDMGVVERQNPDWPGSGSPWLKVYPKGIYNLLMWIRREYNNPPIIITENGVSDKGGLEDYARIDYYNSYLTSVLDAIEDGANVQGYIAWSLMDSYEWKAGFTEKFGLYHVDFNDPARKRTPKISARVFAQICKTNAIDWSYRPSLDEEQIIATMHMSKRMPTILFAIQTYLRRRESNACLLYMPATNARMGELEEKETPATESTTQHESAEEPKETDKMLEKKEESIEPHSEKSADNKKKSNSKPTTPVSERKTSEEMRSNTSEEIIDVPVESDAKTTIDEENHDNGDDKKISTEDREVKPKKIPIGGLKLPGFFMKSKPRVDGDGADGELLEKEHKEETTSEVKLAKKDEKPGKNFGKRLRDFFVRKPAAEKQAKQQAASTGDADTKSEATAEAGPASEGNMRTNSDGPPPKRGLLNAIKLPIANMIPKKSPDDDVELGMGKAGLASMETLDDSLKDQDCVDKASPKNNGVDEISKLKKTPSGEIKQASEEKTFSDAEDVQISFCQRLRSYKCSVDDALIALGILLFIFLIAVIGYVLSYETLTSPPIREGRFMDAVTGCGMVEGLKEDGAFAFRGIPYALPPTGDRRWRSAQTIEGIEDCWNGTLQAHNSSAMCTQMLGNGTVIGDEDCLYLDVITPHIRYDSPLPVIVMISAESLTGPSPGVLRPSARYSRSHDVIYVRPNFRLGAFGFLAVEVLTKDSYPHTSGNYALSDIIAALKWIKLNIVHFGGDPKSVTILGHRAGGTLVTALITSKKVEGLYTRAWISSASAIYPGKSLVESEKRNQEFLQALECQDVKCLRAASAEKIWDATPDTWLHFPVDIPTAVENKTAHHEWLVLDGDILQEHPAESWKKEHAGDPVLVMGTTAHESHTEKLRRRFANWTAEEIRNFIESSKIGTLNLTDEAIRRYNATNYPALVSMITDIRTICPLLINARLQPSAPFYVVTQGAGEEQLATVDADVQAIMGRYEPHTVEQRRFVSSMQQLFYYYVSHGTVPQYDPRRRVINVGQDPLSQSDYPNCNFWISNDIVPRYARID</sequence>
<dbReference type="FunFam" id="3.40.50.1820:FF:000295">
    <property type="entry name" value="neurotactin"/>
    <property type="match status" value="1"/>
</dbReference>
<comment type="catalytic activity">
    <reaction evidence="11">
        <text>a beta-D-xylosyl-(1&lt;-&gt;1')-N-acylsphing-4-enine + cholesterol = cholesteryl 3-beta-D-xyloside + an N-acylsphing-4-enine</text>
        <dbReference type="Rhea" id="RHEA:70239"/>
        <dbReference type="ChEBI" id="CHEBI:16113"/>
        <dbReference type="ChEBI" id="CHEBI:52639"/>
        <dbReference type="ChEBI" id="CHEBI:189067"/>
        <dbReference type="ChEBI" id="CHEBI:189068"/>
    </reaction>
    <physiologicalReaction direction="left-to-right" evidence="11">
        <dbReference type="Rhea" id="RHEA:70240"/>
    </physiologicalReaction>
    <physiologicalReaction direction="right-to-left" evidence="11">
        <dbReference type="Rhea" id="RHEA:70241"/>
    </physiologicalReaction>
</comment>
<comment type="catalytic activity">
    <reaction evidence="1">
        <text>Hydrolysis of terminal, non-reducing beta-D-glucosyl residues with release of beta-D-glucose.</text>
        <dbReference type="EC" id="3.2.1.21"/>
    </reaction>
</comment>
<feature type="domain" description="Carboxylesterase type B" evidence="24">
    <location>
        <begin position="917"/>
        <end position="1303"/>
    </location>
</feature>
<dbReference type="Gene3D" id="3.20.20.80">
    <property type="entry name" value="Glycosidases"/>
    <property type="match status" value="1"/>
</dbReference>
<comment type="similarity">
    <text evidence="14">Belongs to the glycosyl hydrolase 1 family. Klotho subfamily.</text>
</comment>
<feature type="transmembrane region" description="Helical" evidence="22">
    <location>
        <begin position="877"/>
        <end position="898"/>
    </location>
</feature>
<feature type="compositionally biased region" description="Basic and acidic residues" evidence="21">
    <location>
        <begin position="608"/>
        <end position="617"/>
    </location>
</feature>
<evidence type="ECO:0000256" key="23">
    <source>
        <dbReference type="SAM" id="SignalP"/>
    </source>
</evidence>
<dbReference type="PhylomeDB" id="A0A1B0G7J2"/>
<keyword evidence="22" id="KW-1133">Transmembrane helix</keyword>
<dbReference type="GO" id="GO:0008422">
    <property type="term" value="F:beta-glucosidase activity"/>
    <property type="evidence" value="ECO:0007669"/>
    <property type="project" value="UniProtKB-EC"/>
</dbReference>
<dbReference type="FunFam" id="3.20.20.80:FF:000011">
    <property type="entry name" value="Cytosolic beta-glucosidase"/>
    <property type="match status" value="1"/>
</dbReference>
<dbReference type="SUPFAM" id="SSF53474">
    <property type="entry name" value="alpha/beta-Hydrolases"/>
    <property type="match status" value="1"/>
</dbReference>
<dbReference type="InterPro" id="IPR002018">
    <property type="entry name" value="CarbesteraseB"/>
</dbReference>
<evidence type="ECO:0000259" key="24">
    <source>
        <dbReference type="Pfam" id="PF00135"/>
    </source>
</evidence>
<dbReference type="Gene3D" id="3.40.50.1820">
    <property type="entry name" value="alpha/beta hydrolase"/>
    <property type="match status" value="1"/>
</dbReference>
<evidence type="ECO:0000256" key="1">
    <source>
        <dbReference type="ARBA" id="ARBA00000448"/>
    </source>
</evidence>
<evidence type="ECO:0000256" key="11">
    <source>
        <dbReference type="ARBA" id="ARBA00051414"/>
    </source>
</evidence>
<evidence type="ECO:0000256" key="12">
    <source>
        <dbReference type="ARBA" id="ARBA00051666"/>
    </source>
</evidence>
<evidence type="ECO:0000256" key="7">
    <source>
        <dbReference type="ARBA" id="ARBA00023295"/>
    </source>
</evidence>
<evidence type="ECO:0000256" key="17">
    <source>
        <dbReference type="ARBA" id="ARBA00081896"/>
    </source>
</evidence>
<dbReference type="GO" id="GO:0016052">
    <property type="term" value="P:carbohydrate catabolic process"/>
    <property type="evidence" value="ECO:0007669"/>
    <property type="project" value="UniProtKB-ARBA"/>
</dbReference>
<evidence type="ECO:0000256" key="14">
    <source>
        <dbReference type="ARBA" id="ARBA00060858"/>
    </source>
</evidence>
<name>A0A1B0G7J2_GLOMM</name>
<dbReference type="EMBL" id="CCAG010022573">
    <property type="status" value="NOT_ANNOTATED_CDS"/>
    <property type="molecule type" value="Genomic_DNA"/>
</dbReference>